<dbReference type="GO" id="GO:0004497">
    <property type="term" value="F:monooxygenase activity"/>
    <property type="evidence" value="ECO:0007669"/>
    <property type="project" value="UniProtKB-KW"/>
</dbReference>
<dbReference type="Gene3D" id="1.10.630.10">
    <property type="entry name" value="Cytochrome P450"/>
    <property type="match status" value="1"/>
</dbReference>
<evidence type="ECO:0000256" key="4">
    <source>
        <dbReference type="ARBA" id="ARBA00022723"/>
    </source>
</evidence>
<evidence type="ECO:0000313" key="11">
    <source>
        <dbReference type="Proteomes" id="UP000319865"/>
    </source>
</evidence>
<gene>
    <name evidence="10" type="ORF">FHU33_3127</name>
</gene>
<evidence type="ECO:0000256" key="7">
    <source>
        <dbReference type="ARBA" id="ARBA00023033"/>
    </source>
</evidence>
<keyword evidence="4 8" id="KW-0479">Metal-binding</keyword>
<protein>
    <submittedName>
        <fullName evidence="10">Cytochrome P450</fullName>
    </submittedName>
</protein>
<dbReference type="GO" id="GO:0005506">
    <property type="term" value="F:iron ion binding"/>
    <property type="evidence" value="ECO:0007669"/>
    <property type="project" value="InterPro"/>
</dbReference>
<evidence type="ECO:0000256" key="5">
    <source>
        <dbReference type="ARBA" id="ARBA00023002"/>
    </source>
</evidence>
<feature type="region of interest" description="Disordered" evidence="9">
    <location>
        <begin position="1"/>
        <end position="34"/>
    </location>
</feature>
<dbReference type="SUPFAM" id="SSF48264">
    <property type="entry name" value="Cytochrome P450"/>
    <property type="match status" value="1"/>
</dbReference>
<dbReference type="PROSITE" id="PS00086">
    <property type="entry name" value="CYTOCHROME_P450"/>
    <property type="match status" value="1"/>
</dbReference>
<evidence type="ECO:0000256" key="8">
    <source>
        <dbReference type="RuleBase" id="RU000461"/>
    </source>
</evidence>
<dbReference type="InterPro" id="IPR001128">
    <property type="entry name" value="Cyt_P450"/>
</dbReference>
<comment type="caution">
    <text evidence="10">The sequence shown here is derived from an EMBL/GenBank/DDBJ whole genome shotgun (WGS) entry which is preliminary data.</text>
</comment>
<dbReference type="Proteomes" id="UP000319865">
    <property type="component" value="Unassembled WGS sequence"/>
</dbReference>
<reference evidence="10 11" key="1">
    <citation type="submission" date="2019-06" db="EMBL/GenBank/DDBJ databases">
        <title>Sequencing the genomes of 1000 actinobacteria strains.</title>
        <authorList>
            <person name="Klenk H.-P."/>
        </authorList>
    </citation>
    <scope>NUCLEOTIDE SEQUENCE [LARGE SCALE GENOMIC DNA]</scope>
    <source>
        <strain evidence="10 11">DSM 46837</strain>
    </source>
</reference>
<dbReference type="GO" id="GO:0020037">
    <property type="term" value="F:heme binding"/>
    <property type="evidence" value="ECO:0007669"/>
    <property type="project" value="InterPro"/>
</dbReference>
<dbReference type="InterPro" id="IPR036396">
    <property type="entry name" value="Cyt_P450_sf"/>
</dbReference>
<dbReference type="FunFam" id="1.10.630.10:FF:000018">
    <property type="entry name" value="Cytochrome P450 monooxygenase"/>
    <property type="match status" value="1"/>
</dbReference>
<organism evidence="10 11">
    <name type="scientific">Blastococcus colisei</name>
    <dbReference type="NCBI Taxonomy" id="1564162"/>
    <lineage>
        <taxon>Bacteria</taxon>
        <taxon>Bacillati</taxon>
        <taxon>Actinomycetota</taxon>
        <taxon>Actinomycetes</taxon>
        <taxon>Geodermatophilales</taxon>
        <taxon>Geodermatophilaceae</taxon>
        <taxon>Blastococcus</taxon>
    </lineage>
</organism>
<dbReference type="GO" id="GO:0016705">
    <property type="term" value="F:oxidoreductase activity, acting on paired donors, with incorporation or reduction of molecular oxygen"/>
    <property type="evidence" value="ECO:0007669"/>
    <property type="project" value="InterPro"/>
</dbReference>
<keyword evidence="7 8" id="KW-0503">Monooxygenase</keyword>
<evidence type="ECO:0000256" key="6">
    <source>
        <dbReference type="ARBA" id="ARBA00023004"/>
    </source>
</evidence>
<evidence type="ECO:0000256" key="2">
    <source>
        <dbReference type="ARBA" id="ARBA00010617"/>
    </source>
</evidence>
<dbReference type="OrthoDB" id="502624at2"/>
<dbReference type="EMBL" id="VFQE01000001">
    <property type="protein sequence ID" value="TQN43667.1"/>
    <property type="molecule type" value="Genomic_DNA"/>
</dbReference>
<dbReference type="PANTHER" id="PTHR46696">
    <property type="entry name" value="P450, PUTATIVE (EUROFUNG)-RELATED"/>
    <property type="match status" value="1"/>
</dbReference>
<evidence type="ECO:0000313" key="10">
    <source>
        <dbReference type="EMBL" id="TQN43667.1"/>
    </source>
</evidence>
<dbReference type="InterPro" id="IPR002397">
    <property type="entry name" value="Cyt_P450_B"/>
</dbReference>
<keyword evidence="5 8" id="KW-0560">Oxidoreductase</keyword>
<keyword evidence="11" id="KW-1185">Reference proteome</keyword>
<comment type="cofactor">
    <cofactor evidence="1">
        <name>heme</name>
        <dbReference type="ChEBI" id="CHEBI:30413"/>
    </cofactor>
</comment>
<evidence type="ECO:0000256" key="9">
    <source>
        <dbReference type="SAM" id="MobiDB-lite"/>
    </source>
</evidence>
<dbReference type="Pfam" id="PF00067">
    <property type="entry name" value="p450"/>
    <property type="match status" value="1"/>
</dbReference>
<comment type="similarity">
    <text evidence="2 8">Belongs to the cytochrome P450 family.</text>
</comment>
<keyword evidence="3 8" id="KW-0349">Heme</keyword>
<proteinExistence type="inferred from homology"/>
<dbReference type="InterPro" id="IPR017972">
    <property type="entry name" value="Cyt_P450_CS"/>
</dbReference>
<dbReference type="RefSeq" id="WP_142026130.1">
    <property type="nucleotide sequence ID" value="NZ_VFQE01000001.1"/>
</dbReference>
<dbReference type="PANTHER" id="PTHR46696:SF5">
    <property type="entry name" value="CYTOCHROME P450 BJ-1"/>
    <property type="match status" value="1"/>
</dbReference>
<dbReference type="AlphaFoldDB" id="A0A543PHY8"/>
<evidence type="ECO:0000256" key="1">
    <source>
        <dbReference type="ARBA" id="ARBA00001971"/>
    </source>
</evidence>
<dbReference type="PRINTS" id="PR00359">
    <property type="entry name" value="BP450"/>
</dbReference>
<evidence type="ECO:0000256" key="3">
    <source>
        <dbReference type="ARBA" id="ARBA00022617"/>
    </source>
</evidence>
<keyword evidence="6 8" id="KW-0408">Iron</keyword>
<name>A0A543PHY8_9ACTN</name>
<dbReference type="PRINTS" id="PR00385">
    <property type="entry name" value="P450"/>
</dbReference>
<sequence>MPTIDLSPLRPERRRTSRTDPRANRATEPVAAGRSGFRRGARALSRAWLGRLVERRIRRKGLDLSELTFLPEGARLPLLRIGTDPVPELAELRARCPVERLDMPFGFAVHLVTGYEQARTILADRDSYSNDIRHLFRDAGPGSTADIGGLGFTDPPLHTRLRKLVAPEFTRRRLDQLEPTIEAVVTRRLDELAAAGSPADLAEYVSWRVPMDVICGLLGLDDADHEAFVRLGTQRFDATGGTAAALGAVSAQKQLLLDVVARQRSAPGTGLIGRILQAEGDAISDNDLAGLVDGIVTGGYDTTASSISLGTMVLLRDPAHAAIVRDGSPADVDRLVEELLRYLSVVQVAFPRFAKRDLELSGCPIRKDDVVAVSLSGADRDPAWAGPEADRFDPTRSPAGGHLAFGHGMHRCVGAELARIELRIVLPALFRRFPDLALAVPEEGLPWRRLSFVYGVEELPVSF</sequence>
<accession>A0A543PHY8</accession>